<keyword evidence="6 8" id="KW-0503">Monooxygenase</keyword>
<evidence type="ECO:0000256" key="5">
    <source>
        <dbReference type="ARBA" id="ARBA00023004"/>
    </source>
</evidence>
<dbReference type="STRING" id="46731.A0A3M6TGV2"/>
<dbReference type="InterPro" id="IPR001128">
    <property type="entry name" value="Cyt_P450"/>
</dbReference>
<dbReference type="PANTHER" id="PTHR24289:SF1">
    <property type="entry name" value="STEROID 17-ALPHA-HYDROXYLASE_17,20 LYASE"/>
    <property type="match status" value="1"/>
</dbReference>
<evidence type="ECO:0000256" key="4">
    <source>
        <dbReference type="ARBA" id="ARBA00023002"/>
    </source>
</evidence>
<keyword evidence="3 7" id="KW-0479">Metal-binding</keyword>
<evidence type="ECO:0000256" key="9">
    <source>
        <dbReference type="SAM" id="Phobius"/>
    </source>
</evidence>
<evidence type="ECO:0000256" key="7">
    <source>
        <dbReference type="PIRSR" id="PIRSR602401-1"/>
    </source>
</evidence>
<comment type="similarity">
    <text evidence="1 8">Belongs to the cytochrome P450 family.</text>
</comment>
<evidence type="ECO:0000313" key="11">
    <source>
        <dbReference type="Proteomes" id="UP000275408"/>
    </source>
</evidence>
<name>A0A3M6TGV2_POCDA</name>
<dbReference type="InterPro" id="IPR036396">
    <property type="entry name" value="Cyt_P450_sf"/>
</dbReference>
<dbReference type="PROSITE" id="PS00086">
    <property type="entry name" value="CYTOCHROME_P450"/>
    <property type="match status" value="1"/>
</dbReference>
<evidence type="ECO:0008006" key="12">
    <source>
        <dbReference type="Google" id="ProtNLM"/>
    </source>
</evidence>
<dbReference type="GO" id="GO:0004508">
    <property type="term" value="F:steroid 17-alpha-monooxygenase activity"/>
    <property type="evidence" value="ECO:0007669"/>
    <property type="project" value="TreeGrafter"/>
</dbReference>
<keyword evidence="5 7" id="KW-0408">Iron</keyword>
<comment type="caution">
    <text evidence="10">The sequence shown here is derived from an EMBL/GenBank/DDBJ whole genome shotgun (WGS) entry which is preliminary data.</text>
</comment>
<feature type="binding site" description="axial binding residue" evidence="7">
    <location>
        <position position="519"/>
    </location>
    <ligand>
        <name>heme</name>
        <dbReference type="ChEBI" id="CHEBI:30413"/>
    </ligand>
    <ligandPart>
        <name>Fe</name>
        <dbReference type="ChEBI" id="CHEBI:18248"/>
    </ligandPart>
</feature>
<keyword evidence="4 8" id="KW-0560">Oxidoreductase</keyword>
<dbReference type="GO" id="GO:0005506">
    <property type="term" value="F:iron ion binding"/>
    <property type="evidence" value="ECO:0007669"/>
    <property type="project" value="InterPro"/>
</dbReference>
<keyword evidence="9" id="KW-0812">Transmembrane</keyword>
<organism evidence="10 11">
    <name type="scientific">Pocillopora damicornis</name>
    <name type="common">Cauliflower coral</name>
    <name type="synonym">Millepora damicornis</name>
    <dbReference type="NCBI Taxonomy" id="46731"/>
    <lineage>
        <taxon>Eukaryota</taxon>
        <taxon>Metazoa</taxon>
        <taxon>Cnidaria</taxon>
        <taxon>Anthozoa</taxon>
        <taxon>Hexacorallia</taxon>
        <taxon>Scleractinia</taxon>
        <taxon>Astrocoeniina</taxon>
        <taxon>Pocilloporidae</taxon>
        <taxon>Pocillopora</taxon>
    </lineage>
</organism>
<keyword evidence="9" id="KW-1133">Transmembrane helix</keyword>
<dbReference type="PANTHER" id="PTHR24289">
    <property type="entry name" value="STEROID 17-ALPHA-HYDROXYLASE/17,20 LYASE"/>
    <property type="match status" value="1"/>
</dbReference>
<evidence type="ECO:0000256" key="6">
    <source>
        <dbReference type="ARBA" id="ARBA00023033"/>
    </source>
</evidence>
<feature type="transmembrane region" description="Helical" evidence="9">
    <location>
        <begin position="55"/>
        <end position="77"/>
    </location>
</feature>
<accession>A0A3M6TGV2</accession>
<keyword evidence="11" id="KW-1185">Reference proteome</keyword>
<proteinExistence type="inferred from homology"/>
<dbReference type="PRINTS" id="PR00463">
    <property type="entry name" value="EP450I"/>
</dbReference>
<keyword evidence="2 7" id="KW-0349">Heme</keyword>
<dbReference type="Proteomes" id="UP000275408">
    <property type="component" value="Unassembled WGS sequence"/>
</dbReference>
<dbReference type="InterPro" id="IPR002401">
    <property type="entry name" value="Cyt_P450_E_grp-I"/>
</dbReference>
<dbReference type="AlphaFoldDB" id="A0A3M6TGV2"/>
<sequence>MVSFCYSVRFAVTMPFASRAITALSAGRTRTRLHELRKPNTSYPSLEKSLMALNFLAEILPLVALLLSVAYISVLFYRWTKLRNYPPGPWGLPILGNLAQLGSSPHITLTELSKVYGDVFSLKFGSRKAVVLNSEEVVREALLKNSRQLSNRPPLFAAKNVRKTSISFGEHCSAQVLRKRCALRAIHQVAFDKQEYFNKIVQDAFLEFQESLAEKEVKTFQPSVDLKQVVIKIMFHFTFGEDPCNVDQLIEEMQKLVEESSEFTESSAACGLVDFLPWIKPFIRKQVAMVERSIEGLMSFVDKVYTNTTSREKATDKNCIALSLAKLWEEAKSKYYEEIKMDLDLEEPTDLPNSSPKENQPNNGKEEIVKMLSADIFGAGLETVSNSLCWAMAYIVNNPEIQQSLHRELDNAVGRHLLPTIQDKRNMPLLQATVLEVLRIASVLPLALPHETAAKTTLSGYTIPKDTLVVINLWAVNHDPRVFQEPHVFNPYRFLNENGEVCDVKTKFQLPFSIGSRRCLGSSLAKAEMFLLLACLLQRFQFSRATPDYVDLESQFGLSLRPKNFSVCANLR</sequence>
<evidence type="ECO:0000256" key="3">
    <source>
        <dbReference type="ARBA" id="ARBA00022723"/>
    </source>
</evidence>
<dbReference type="OrthoDB" id="1055148at2759"/>
<dbReference type="InterPro" id="IPR017972">
    <property type="entry name" value="Cyt_P450_CS"/>
</dbReference>
<dbReference type="GO" id="GO:0042448">
    <property type="term" value="P:progesterone metabolic process"/>
    <property type="evidence" value="ECO:0007669"/>
    <property type="project" value="TreeGrafter"/>
</dbReference>
<dbReference type="EMBL" id="RCHS01003600">
    <property type="protein sequence ID" value="RMX40625.1"/>
    <property type="molecule type" value="Genomic_DNA"/>
</dbReference>
<protein>
    <recommendedName>
        <fullName evidence="12">Cytochrome P450</fullName>
    </recommendedName>
</protein>
<evidence type="ECO:0000313" key="10">
    <source>
        <dbReference type="EMBL" id="RMX40625.1"/>
    </source>
</evidence>
<evidence type="ECO:0000256" key="1">
    <source>
        <dbReference type="ARBA" id="ARBA00010617"/>
    </source>
</evidence>
<evidence type="ECO:0000256" key="2">
    <source>
        <dbReference type="ARBA" id="ARBA00022617"/>
    </source>
</evidence>
<evidence type="ECO:0000256" key="8">
    <source>
        <dbReference type="RuleBase" id="RU000461"/>
    </source>
</evidence>
<dbReference type="Gene3D" id="1.10.630.10">
    <property type="entry name" value="Cytochrome P450"/>
    <property type="match status" value="1"/>
</dbReference>
<gene>
    <name evidence="10" type="ORF">pdam_00009885</name>
</gene>
<comment type="cofactor">
    <cofactor evidence="7">
        <name>heme</name>
        <dbReference type="ChEBI" id="CHEBI:30413"/>
    </cofactor>
</comment>
<dbReference type="SUPFAM" id="SSF48264">
    <property type="entry name" value="Cytochrome P450"/>
    <property type="match status" value="1"/>
</dbReference>
<reference evidence="10 11" key="1">
    <citation type="journal article" date="2018" name="Sci. Rep.">
        <title>Comparative analysis of the Pocillopora damicornis genome highlights role of immune system in coral evolution.</title>
        <authorList>
            <person name="Cunning R."/>
            <person name="Bay R.A."/>
            <person name="Gillette P."/>
            <person name="Baker A.C."/>
            <person name="Traylor-Knowles N."/>
        </authorList>
    </citation>
    <scope>NUCLEOTIDE SEQUENCE [LARGE SCALE GENOMIC DNA]</scope>
    <source>
        <strain evidence="10">RSMAS</strain>
        <tissue evidence="10">Whole animal</tissue>
    </source>
</reference>
<keyword evidence="9" id="KW-0472">Membrane</keyword>
<dbReference type="GO" id="GO:0042446">
    <property type="term" value="P:hormone biosynthetic process"/>
    <property type="evidence" value="ECO:0007669"/>
    <property type="project" value="TreeGrafter"/>
</dbReference>
<dbReference type="Pfam" id="PF00067">
    <property type="entry name" value="p450"/>
    <property type="match status" value="1"/>
</dbReference>
<dbReference type="PRINTS" id="PR00385">
    <property type="entry name" value="P450"/>
</dbReference>
<dbReference type="GO" id="GO:0020037">
    <property type="term" value="F:heme binding"/>
    <property type="evidence" value="ECO:0007669"/>
    <property type="project" value="InterPro"/>
</dbReference>